<dbReference type="PROSITE" id="PS51257">
    <property type="entry name" value="PROKAR_LIPOPROTEIN"/>
    <property type="match status" value="1"/>
</dbReference>
<evidence type="ECO:0000313" key="1">
    <source>
        <dbReference type="EMBL" id="KIG17769.1"/>
    </source>
</evidence>
<dbReference type="RefSeq" id="WP_052547933.1">
    <property type="nucleotide sequence ID" value="NZ_JMCC02000020.1"/>
</dbReference>
<dbReference type="AlphaFoldDB" id="A0A0C1ZJX5"/>
<accession>A0A0C1ZJX5</accession>
<name>A0A0C1ZJX5_9BACT</name>
<sequence>MSRELKAILILGVCAGTVLGCERATPEAPGLAPIPATAPATELTVEPEVGAVNDEAQLDALALACDGAALREQFAARTPAQLDALASAGPPSLAMLAAWERGRGFDAEGVLAPASVDRLAKQIEVALGLAAPKWWLEQLASGRQRAGDETGPPYYDVGLRDQADRRGAWELGPGGLRVRPGAAMVLSAANGTLSFDLSMGRVQLGPLPTDPGSAIEVARARAGTTIYYSTFSPGSGGFRFPLRAVDSNGSLRWEAQVCGPDRKVLGGLGYLSVEILVVESPPPSPDSRTLPGQAAAVTGVAVFTAESHGVALDVFDPQTGARTLAWSSDFWSAR</sequence>
<dbReference type="EMBL" id="JMCC02000020">
    <property type="protein sequence ID" value="KIG17769.1"/>
    <property type="molecule type" value="Genomic_DNA"/>
</dbReference>
<gene>
    <name evidence="1" type="ORF">DB30_02802</name>
</gene>
<proteinExistence type="predicted"/>
<evidence type="ECO:0000313" key="2">
    <source>
        <dbReference type="Proteomes" id="UP000031599"/>
    </source>
</evidence>
<organism evidence="1 2">
    <name type="scientific">Enhygromyxa salina</name>
    <dbReference type="NCBI Taxonomy" id="215803"/>
    <lineage>
        <taxon>Bacteria</taxon>
        <taxon>Pseudomonadati</taxon>
        <taxon>Myxococcota</taxon>
        <taxon>Polyangia</taxon>
        <taxon>Nannocystales</taxon>
        <taxon>Nannocystaceae</taxon>
        <taxon>Enhygromyxa</taxon>
    </lineage>
</organism>
<reference evidence="1 2" key="1">
    <citation type="submission" date="2014-12" db="EMBL/GenBank/DDBJ databases">
        <title>Genome assembly of Enhygromyxa salina DSM 15201.</title>
        <authorList>
            <person name="Sharma G."/>
            <person name="Subramanian S."/>
        </authorList>
    </citation>
    <scope>NUCLEOTIDE SEQUENCE [LARGE SCALE GENOMIC DNA]</scope>
    <source>
        <strain evidence="1 2">DSM 15201</strain>
    </source>
</reference>
<dbReference type="Proteomes" id="UP000031599">
    <property type="component" value="Unassembled WGS sequence"/>
</dbReference>
<comment type="caution">
    <text evidence="1">The sequence shown here is derived from an EMBL/GenBank/DDBJ whole genome shotgun (WGS) entry which is preliminary data.</text>
</comment>
<protein>
    <submittedName>
        <fullName evidence="1">Uncharacterized protein</fullName>
    </submittedName>
</protein>